<reference evidence="3 4" key="2">
    <citation type="journal article" date="2012" name="Stand. Genomic Sci.">
        <title>Complete genome sequence of the sulfate-reducing firmicute Desulfotomaculum ruminis type strain (DL(T)).</title>
        <authorList>
            <person name="Spring S."/>
            <person name="Visser M."/>
            <person name="Lu M."/>
            <person name="Copeland A."/>
            <person name="Lapidus A."/>
            <person name="Lucas S."/>
            <person name="Cheng J.F."/>
            <person name="Han C."/>
            <person name="Tapia R."/>
            <person name="Goodwin L.A."/>
            <person name="Pitluck S."/>
            <person name="Ivanova N."/>
            <person name="Land M."/>
            <person name="Hauser L."/>
            <person name="Larimer F."/>
            <person name="Rohde M."/>
            <person name="Goker M."/>
            <person name="Detter J.C."/>
            <person name="Kyrpides N.C."/>
            <person name="Woyke T."/>
            <person name="Schaap P.J."/>
            <person name="Plugge C.M."/>
            <person name="Muyzer G."/>
            <person name="Kuever J."/>
            <person name="Pereira I.A."/>
            <person name="Parshina S.N."/>
            <person name="Bernier-Latmani R."/>
            <person name="Stams A.J."/>
            <person name="Klenk H.P."/>
        </authorList>
    </citation>
    <scope>NUCLEOTIDE SEQUENCE [LARGE SCALE GENOMIC DNA]</scope>
    <source>
        <strain evidence="4">ATCC 23193 / DSM 2154 / NCIB 8452 / DL</strain>
    </source>
</reference>
<gene>
    <name evidence="3" type="ordered locus">Desru_0482</name>
</gene>
<dbReference type="SUPFAM" id="SSF46934">
    <property type="entry name" value="UBA-like"/>
    <property type="match status" value="1"/>
</dbReference>
<dbReference type="InterPro" id="IPR025642">
    <property type="entry name" value="DUF4342"/>
</dbReference>
<organism evidence="3 4">
    <name type="scientific">Desulforamulus ruminis (strain ATCC 23193 / DSM 2154 / NCIMB 8452 / DL)</name>
    <name type="common">Desulfotomaculum ruminis</name>
    <dbReference type="NCBI Taxonomy" id="696281"/>
    <lineage>
        <taxon>Bacteria</taxon>
        <taxon>Bacillati</taxon>
        <taxon>Bacillota</taxon>
        <taxon>Clostridia</taxon>
        <taxon>Eubacteriales</taxon>
        <taxon>Peptococcaceae</taxon>
        <taxon>Desulforamulus</taxon>
    </lineage>
</organism>
<accession>F6DRL4</accession>
<dbReference type="Gene3D" id="1.10.8.10">
    <property type="entry name" value="DNA helicase RuvA subunit, C-terminal domain"/>
    <property type="match status" value="1"/>
</dbReference>
<evidence type="ECO:0000256" key="1">
    <source>
        <dbReference type="SAM" id="Phobius"/>
    </source>
</evidence>
<reference evidence="4" key="1">
    <citation type="submission" date="2011-05" db="EMBL/GenBank/DDBJ databases">
        <title>Complete sequence of Desulfotomaculum ruminis DSM 2154.</title>
        <authorList>
            <person name="Lucas S."/>
            <person name="Copeland A."/>
            <person name="Lapidus A."/>
            <person name="Cheng J.-F."/>
            <person name="Goodwin L."/>
            <person name="Pitluck S."/>
            <person name="Lu M."/>
            <person name="Detter J.C."/>
            <person name="Han C."/>
            <person name="Tapia R."/>
            <person name="Land M."/>
            <person name="Hauser L."/>
            <person name="Kyrpides N."/>
            <person name="Ivanova N."/>
            <person name="Mikhailova N."/>
            <person name="Pagani I."/>
            <person name="Stams A.J.M."/>
            <person name="Plugge C.M."/>
            <person name="Muyzer G."/>
            <person name="Kuever J."/>
            <person name="Parshina S.N."/>
            <person name="Ivanova A.E."/>
            <person name="Nazina T.N."/>
            <person name="Brambilla E."/>
            <person name="Spring S."/>
            <person name="Klenk H.-P."/>
            <person name="Woyke T."/>
        </authorList>
    </citation>
    <scope>NUCLEOTIDE SEQUENCE [LARGE SCALE GENOMIC DNA]</scope>
    <source>
        <strain evidence="4">ATCC 23193 / DSM 2154 / NCIB 8452 / DL</strain>
    </source>
</reference>
<feature type="transmembrane region" description="Helical" evidence="1">
    <location>
        <begin position="80"/>
        <end position="108"/>
    </location>
</feature>
<dbReference type="RefSeq" id="WP_013840543.1">
    <property type="nucleotide sequence ID" value="NC_015589.1"/>
</dbReference>
<dbReference type="eggNOG" id="COG0264">
    <property type="taxonomic scope" value="Bacteria"/>
</dbReference>
<protein>
    <submittedName>
        <fullName evidence="3">Ubiquitin-associated-domain-containing protein</fullName>
    </submittedName>
</protein>
<keyword evidence="1" id="KW-0812">Transmembrane</keyword>
<dbReference type="STRING" id="696281.Desru_0482"/>
<keyword evidence="1" id="KW-0472">Membrane</keyword>
<dbReference type="AlphaFoldDB" id="F6DRL4"/>
<evidence type="ECO:0000313" key="4">
    <source>
        <dbReference type="Proteomes" id="UP000009234"/>
    </source>
</evidence>
<evidence type="ECO:0000313" key="3">
    <source>
        <dbReference type="EMBL" id="AEG58768.1"/>
    </source>
</evidence>
<sequence>MSFNLDHIDELKRRANVSYADAREALIQCNGDLLEALVYLEGQNKIKPEPQESTLLSKMKTLFNKGNNTRFVIKKKERTVLNLSVTITVLITVFTFHITVPVLLLALVTGHKMKFEGKNGEDLKVNKTLHKVSEAVDNAKKKLVEEDPHTATQ</sequence>
<dbReference type="OrthoDB" id="3183239at2"/>
<feature type="domain" description="DUF4342" evidence="2">
    <location>
        <begin position="51"/>
        <end position="116"/>
    </location>
</feature>
<dbReference type="KEGG" id="dru:Desru_0482"/>
<dbReference type="HOGENOM" id="CLU_115782_0_1_9"/>
<dbReference type="CDD" id="cd14360">
    <property type="entry name" value="UBA_NAC_like_bac"/>
    <property type="match status" value="1"/>
</dbReference>
<dbReference type="EMBL" id="CP002780">
    <property type="protein sequence ID" value="AEG58768.1"/>
    <property type="molecule type" value="Genomic_DNA"/>
</dbReference>
<keyword evidence="1" id="KW-1133">Transmembrane helix</keyword>
<dbReference type="Pfam" id="PF14242">
    <property type="entry name" value="DUF4342"/>
    <property type="match status" value="1"/>
</dbReference>
<dbReference type="InterPro" id="IPR009060">
    <property type="entry name" value="UBA-like_sf"/>
</dbReference>
<proteinExistence type="predicted"/>
<evidence type="ECO:0000259" key="2">
    <source>
        <dbReference type="Pfam" id="PF14242"/>
    </source>
</evidence>
<dbReference type="Proteomes" id="UP000009234">
    <property type="component" value="Chromosome"/>
</dbReference>
<keyword evidence="4" id="KW-1185">Reference proteome</keyword>
<name>F6DRL4_DESRL</name>